<dbReference type="Gene3D" id="3.80.10.10">
    <property type="entry name" value="Ribonuclease Inhibitor"/>
    <property type="match status" value="1"/>
</dbReference>
<dbReference type="Pfam" id="PF00560">
    <property type="entry name" value="LRR_1"/>
    <property type="match status" value="1"/>
</dbReference>
<dbReference type="InterPro" id="IPR051848">
    <property type="entry name" value="PGIP"/>
</dbReference>
<dbReference type="PANTHER" id="PTHR48059:SF4">
    <property type="entry name" value="POLYGALACTURONASE INHIBITOR 1-RELATED"/>
    <property type="match status" value="1"/>
</dbReference>
<organism evidence="2 3">
    <name type="scientific">Oldenlandia corymbosa var. corymbosa</name>
    <dbReference type="NCBI Taxonomy" id="529605"/>
    <lineage>
        <taxon>Eukaryota</taxon>
        <taxon>Viridiplantae</taxon>
        <taxon>Streptophyta</taxon>
        <taxon>Embryophyta</taxon>
        <taxon>Tracheophyta</taxon>
        <taxon>Spermatophyta</taxon>
        <taxon>Magnoliopsida</taxon>
        <taxon>eudicotyledons</taxon>
        <taxon>Gunneridae</taxon>
        <taxon>Pentapetalae</taxon>
        <taxon>asterids</taxon>
        <taxon>lamiids</taxon>
        <taxon>Gentianales</taxon>
        <taxon>Rubiaceae</taxon>
        <taxon>Rubioideae</taxon>
        <taxon>Spermacoceae</taxon>
        <taxon>Hedyotis-Oldenlandia complex</taxon>
        <taxon>Oldenlandia</taxon>
    </lineage>
</organism>
<comment type="subcellular location">
    <subcellularLocation>
        <location evidence="1">Cell envelope</location>
    </subcellularLocation>
</comment>
<evidence type="ECO:0000313" key="3">
    <source>
        <dbReference type="Proteomes" id="UP001161247"/>
    </source>
</evidence>
<protein>
    <submittedName>
        <fullName evidence="2">OLC1v1037045C1</fullName>
    </submittedName>
</protein>
<proteinExistence type="predicted"/>
<keyword evidence="3" id="KW-1185">Reference proteome</keyword>
<dbReference type="EMBL" id="OX459120">
    <property type="protein sequence ID" value="CAI9100115.1"/>
    <property type="molecule type" value="Genomic_DNA"/>
</dbReference>
<evidence type="ECO:0000256" key="1">
    <source>
        <dbReference type="ARBA" id="ARBA00004196"/>
    </source>
</evidence>
<dbReference type="AlphaFoldDB" id="A0AAV1CXI9"/>
<accession>A0AAV1CXI9</accession>
<reference evidence="2" key="1">
    <citation type="submission" date="2023-03" db="EMBL/GenBank/DDBJ databases">
        <authorList>
            <person name="Julca I."/>
        </authorList>
    </citation>
    <scope>NUCLEOTIDE SEQUENCE</scope>
</reference>
<gene>
    <name evidence="2" type="ORF">OLC1_LOCUS10019</name>
</gene>
<dbReference type="InterPro" id="IPR001611">
    <property type="entry name" value="Leu-rich_rpt"/>
</dbReference>
<evidence type="ECO:0000313" key="2">
    <source>
        <dbReference type="EMBL" id="CAI9100115.1"/>
    </source>
</evidence>
<dbReference type="SUPFAM" id="SSF52058">
    <property type="entry name" value="L domain-like"/>
    <property type="match status" value="1"/>
</dbReference>
<sequence>MQSPRKRCIFTDQTRLQQPGSLGLMRSNNRLLFLVECSMRPQPRHWSHNFLFSNLRPNLAGYRQRPVYPSTPNIRFYKCHMNHPLHHHSAYSGSIPSSLSRLQNIVNLHLENNRLTGPIPESFDHFAGETPNLFLSNNFLSGPLPKSLGYVNFTTEFDLSFNNLTGDPTLLFGKNMTLNYILLNYNLFEFDLSNVQFDVSYNKLCGQIPQGGNLQSFGSTAYSHNKSFYGAPLPACG</sequence>
<dbReference type="InterPro" id="IPR032675">
    <property type="entry name" value="LRR_dom_sf"/>
</dbReference>
<dbReference type="PANTHER" id="PTHR48059">
    <property type="entry name" value="POLYGALACTURONASE INHIBITOR 1"/>
    <property type="match status" value="1"/>
</dbReference>
<dbReference type="Proteomes" id="UP001161247">
    <property type="component" value="Chromosome 3"/>
</dbReference>
<name>A0AAV1CXI9_OLDCO</name>